<dbReference type="EMBL" id="KZ857338">
    <property type="protein sequence ID" value="RDW25316.1"/>
    <property type="molecule type" value="Genomic_DNA"/>
</dbReference>
<evidence type="ECO:0000256" key="2">
    <source>
        <dbReference type="RuleBase" id="RU003616"/>
    </source>
</evidence>
<dbReference type="CDD" id="cd06464">
    <property type="entry name" value="ACD_sHsps-like"/>
    <property type="match status" value="1"/>
</dbReference>
<evidence type="ECO:0000259" key="3">
    <source>
        <dbReference type="PROSITE" id="PS01031"/>
    </source>
</evidence>
<feature type="domain" description="SHSP" evidence="3">
    <location>
        <begin position="25"/>
        <end position="133"/>
    </location>
</feature>
<dbReference type="Gene3D" id="2.60.40.790">
    <property type="match status" value="1"/>
</dbReference>
<evidence type="ECO:0000313" key="7">
    <source>
        <dbReference type="Proteomes" id="UP000256601"/>
    </source>
</evidence>
<dbReference type="InterPro" id="IPR008978">
    <property type="entry name" value="HSP20-like_chaperone"/>
</dbReference>
<dbReference type="OrthoDB" id="5511210at2759"/>
<dbReference type="VEuPathDB" id="FungiDB:YALI1_E22218g"/>
<dbReference type="VEuPathDB" id="FungiDB:YALI0_E18546g"/>
<gene>
    <name evidence="5" type="ORF">B0I71DRAFT_132802</name>
    <name evidence="4" type="ORF">YALI1_E22218g</name>
</gene>
<dbReference type="SUPFAM" id="SSF49764">
    <property type="entry name" value="HSP20-like chaperones"/>
    <property type="match status" value="1"/>
</dbReference>
<dbReference type="GeneID" id="2911722"/>
<proteinExistence type="inferred from homology"/>
<protein>
    <submittedName>
        <fullName evidence="5">HSP20-like chaperone</fullName>
    </submittedName>
</protein>
<dbReference type="Proteomes" id="UP000256601">
    <property type="component" value="Unassembled WGS sequence"/>
</dbReference>
<evidence type="ECO:0000313" key="4">
    <source>
        <dbReference type="EMBL" id="AOW05613.1"/>
    </source>
</evidence>
<dbReference type="PROSITE" id="PS01031">
    <property type="entry name" value="SHSP"/>
    <property type="match status" value="1"/>
</dbReference>
<dbReference type="AlphaFoldDB" id="A0A1H6PYS1"/>
<evidence type="ECO:0000256" key="1">
    <source>
        <dbReference type="PROSITE-ProRule" id="PRU00285"/>
    </source>
</evidence>
<dbReference type="RefSeq" id="XP_504108.2">
    <property type="nucleotide sequence ID" value="XM_504108.2"/>
</dbReference>
<reference evidence="4 6" key="1">
    <citation type="journal article" date="2016" name="PLoS ONE">
        <title>Sequence Assembly of Yarrowia lipolytica Strain W29/CLIB89 Shows Transposable Element Diversity.</title>
        <authorList>
            <person name="Magnan C."/>
            <person name="Yu J."/>
            <person name="Chang I."/>
            <person name="Jahn E."/>
            <person name="Kanomata Y."/>
            <person name="Wu J."/>
            <person name="Zeller M."/>
            <person name="Oakes M."/>
            <person name="Baldi P."/>
            <person name="Sandmeyer S."/>
        </authorList>
    </citation>
    <scope>NUCLEOTIDE SEQUENCE [LARGE SCALE GENOMIC DNA]</scope>
    <source>
        <strain evidence="4">CLIB89</strain>
        <strain evidence="6">CLIB89(W29)</strain>
    </source>
</reference>
<reference evidence="5 7" key="2">
    <citation type="submission" date="2018-07" db="EMBL/GenBank/DDBJ databases">
        <title>Draft Genome Assemblies for Five Robust Yarrowia lipolytica Strains Exhibiting High Lipid Production and Pentose Sugar Utilization and Sugar Alcohol Secretion from Undetoxified Lignocellulosic Biomass Hydrolysates.</title>
        <authorList>
            <consortium name="DOE Joint Genome Institute"/>
            <person name="Walker C."/>
            <person name="Ryu S."/>
            <person name="Na H."/>
            <person name="Zane M."/>
            <person name="LaButti K."/>
            <person name="Lipzen A."/>
            <person name="Haridas S."/>
            <person name="Barry K."/>
            <person name="Grigoriev I.V."/>
            <person name="Quarterman J."/>
            <person name="Slininger P."/>
            <person name="Dien B."/>
            <person name="Trinh C.T."/>
        </authorList>
    </citation>
    <scope>NUCLEOTIDE SEQUENCE [LARGE SCALE GENOMIC DNA]</scope>
    <source>
        <strain evidence="5 7">YB392</strain>
    </source>
</reference>
<organism evidence="4 6">
    <name type="scientific">Yarrowia lipolytica</name>
    <name type="common">Candida lipolytica</name>
    <dbReference type="NCBI Taxonomy" id="4952"/>
    <lineage>
        <taxon>Eukaryota</taxon>
        <taxon>Fungi</taxon>
        <taxon>Dikarya</taxon>
        <taxon>Ascomycota</taxon>
        <taxon>Saccharomycotina</taxon>
        <taxon>Dipodascomycetes</taxon>
        <taxon>Dipodascales</taxon>
        <taxon>Dipodascales incertae sedis</taxon>
        <taxon>Yarrowia</taxon>
    </lineage>
</organism>
<dbReference type="Pfam" id="PF00011">
    <property type="entry name" value="HSP20"/>
    <property type="match status" value="1"/>
</dbReference>
<dbReference type="eggNOG" id="KOG0710">
    <property type="taxonomic scope" value="Eukaryota"/>
</dbReference>
<accession>A0A1H6PYS1</accession>
<dbReference type="Proteomes" id="UP000182444">
    <property type="component" value="Chromosome 1E"/>
</dbReference>
<dbReference type="InterPro" id="IPR002068">
    <property type="entry name" value="A-crystallin/Hsp20_dom"/>
</dbReference>
<name>A0A1H6PYS1_YARLL</name>
<dbReference type="KEGG" id="yli:2911722"/>
<evidence type="ECO:0000313" key="6">
    <source>
        <dbReference type="Proteomes" id="UP000182444"/>
    </source>
</evidence>
<sequence>MSFVMPDYAETDLAHSPPATPLPHSHTDPFAPPVDIYDLGNMYIVVTSLPAVRSADLETAYDADSNSLTISGHYTNPFAHLSDCLMVGERHNGSFQRTVRFPPTVKIDPQKVKMHMANGILEMHLMKQRDALK</sequence>
<dbReference type="EMBL" id="CP017557">
    <property type="protein sequence ID" value="AOW05613.1"/>
    <property type="molecule type" value="Genomic_DNA"/>
</dbReference>
<evidence type="ECO:0000313" key="5">
    <source>
        <dbReference type="EMBL" id="RDW25316.1"/>
    </source>
</evidence>
<comment type="similarity">
    <text evidence="1 2">Belongs to the small heat shock protein (HSP20) family.</text>
</comment>